<gene>
    <name evidence="1" type="ORF">COLO4_20650</name>
</gene>
<sequence length="61" mass="7190">MGEKVEEKKMDFPPLFETFRSVGWMNGATPKELEIEEKHQSLIIIAVKEEMLEEDDCPWIH</sequence>
<accession>A0A1R3IY28</accession>
<name>A0A1R3IY28_9ROSI</name>
<comment type="caution">
    <text evidence="1">The sequence shown here is derived from an EMBL/GenBank/DDBJ whole genome shotgun (WGS) entry which is preliminary data.</text>
</comment>
<keyword evidence="2" id="KW-1185">Reference proteome</keyword>
<dbReference type="Proteomes" id="UP000187203">
    <property type="component" value="Unassembled WGS sequence"/>
</dbReference>
<reference evidence="2" key="1">
    <citation type="submission" date="2013-09" db="EMBL/GenBank/DDBJ databases">
        <title>Corchorus olitorius genome sequencing.</title>
        <authorList>
            <person name="Alam M."/>
            <person name="Haque M.S."/>
            <person name="Islam M.S."/>
            <person name="Emdad E.M."/>
            <person name="Islam M.M."/>
            <person name="Ahmed B."/>
            <person name="Halim A."/>
            <person name="Hossen Q.M.M."/>
            <person name="Hossain M.Z."/>
            <person name="Ahmed R."/>
            <person name="Khan M.M."/>
            <person name="Islam R."/>
            <person name="Rashid M.M."/>
            <person name="Khan S.A."/>
            <person name="Rahman M.S."/>
            <person name="Alam M."/>
            <person name="Yahiya A.S."/>
            <person name="Khan M.S."/>
            <person name="Azam M.S."/>
            <person name="Haque T."/>
            <person name="Lashkar M.Z.H."/>
            <person name="Akhand A.I."/>
            <person name="Morshed G."/>
            <person name="Roy S."/>
            <person name="Uddin K.S."/>
            <person name="Rabeya T."/>
            <person name="Hossain A.S."/>
            <person name="Chowdhury A."/>
            <person name="Snigdha A.R."/>
            <person name="Mortoza M.S."/>
            <person name="Matin S.A."/>
            <person name="Hoque S.M.E."/>
            <person name="Islam M.K."/>
            <person name="Roy D.K."/>
            <person name="Haider R."/>
            <person name="Moosa M.M."/>
            <person name="Elias S.M."/>
            <person name="Hasan A.M."/>
            <person name="Jahan S."/>
            <person name="Shafiuddin M."/>
            <person name="Mahmood N."/>
            <person name="Shommy N.S."/>
        </authorList>
    </citation>
    <scope>NUCLEOTIDE SEQUENCE [LARGE SCALE GENOMIC DNA]</scope>
    <source>
        <strain evidence="2">cv. O-4</strain>
    </source>
</reference>
<dbReference type="EMBL" id="AWUE01017317">
    <property type="protein sequence ID" value="OMO87476.1"/>
    <property type="molecule type" value="Genomic_DNA"/>
</dbReference>
<evidence type="ECO:0000313" key="1">
    <source>
        <dbReference type="EMBL" id="OMO87476.1"/>
    </source>
</evidence>
<protein>
    <submittedName>
        <fullName evidence="1">Uncharacterized protein</fullName>
    </submittedName>
</protein>
<evidence type="ECO:0000313" key="2">
    <source>
        <dbReference type="Proteomes" id="UP000187203"/>
    </source>
</evidence>
<dbReference type="AlphaFoldDB" id="A0A1R3IY28"/>
<organism evidence="1 2">
    <name type="scientific">Corchorus olitorius</name>
    <dbReference type="NCBI Taxonomy" id="93759"/>
    <lineage>
        <taxon>Eukaryota</taxon>
        <taxon>Viridiplantae</taxon>
        <taxon>Streptophyta</taxon>
        <taxon>Embryophyta</taxon>
        <taxon>Tracheophyta</taxon>
        <taxon>Spermatophyta</taxon>
        <taxon>Magnoliopsida</taxon>
        <taxon>eudicotyledons</taxon>
        <taxon>Gunneridae</taxon>
        <taxon>Pentapetalae</taxon>
        <taxon>rosids</taxon>
        <taxon>malvids</taxon>
        <taxon>Malvales</taxon>
        <taxon>Malvaceae</taxon>
        <taxon>Grewioideae</taxon>
        <taxon>Apeibeae</taxon>
        <taxon>Corchorus</taxon>
    </lineage>
</organism>
<proteinExistence type="predicted"/>